<evidence type="ECO:0000313" key="2">
    <source>
        <dbReference type="Proteomes" id="UP000242381"/>
    </source>
</evidence>
<protein>
    <submittedName>
        <fullName evidence="1">Uncharacterized protein</fullName>
    </submittedName>
</protein>
<accession>A0A1X0SF87</accession>
<name>A0A1X0SF87_RHIZD</name>
<dbReference type="Proteomes" id="UP000242381">
    <property type="component" value="Unassembled WGS sequence"/>
</dbReference>
<evidence type="ECO:0000313" key="1">
    <source>
        <dbReference type="EMBL" id="ORE22808.1"/>
    </source>
</evidence>
<dbReference type="AlphaFoldDB" id="A0A1X0SF87"/>
<organism evidence="1 2">
    <name type="scientific">Rhizopus microsporus</name>
    <dbReference type="NCBI Taxonomy" id="58291"/>
    <lineage>
        <taxon>Eukaryota</taxon>
        <taxon>Fungi</taxon>
        <taxon>Fungi incertae sedis</taxon>
        <taxon>Mucoromycota</taxon>
        <taxon>Mucoromycotina</taxon>
        <taxon>Mucoromycetes</taxon>
        <taxon>Mucorales</taxon>
        <taxon>Mucorineae</taxon>
        <taxon>Rhizopodaceae</taxon>
        <taxon>Rhizopus</taxon>
    </lineage>
</organism>
<proteinExistence type="predicted"/>
<sequence>MQEKEVYNVSLKYASVVSHKRFAFNYQYRLTSFYINDYSRLYMRKDVDVNEYVRIKVSIRNIITKNIFYINFGFFSKSIQLIFFKRSIKELVVIFVSSIANINQHVGEIKLREMFTAIVISKGSGERPDFHGGNIIFRRQWISKYNELVIVTFVELNHVFSFQIREYQLAPTNLKVFLGKLYSKRQNIRNMRIEIDHDTLPHR</sequence>
<reference evidence="1 2" key="1">
    <citation type="journal article" date="2016" name="Proc. Natl. Acad. Sci. U.S.A.">
        <title>Lipid metabolic changes in an early divergent fungus govern the establishment of a mutualistic symbiosis with endobacteria.</title>
        <authorList>
            <person name="Lastovetsky O.A."/>
            <person name="Gaspar M.L."/>
            <person name="Mondo S.J."/>
            <person name="LaButti K.M."/>
            <person name="Sandor L."/>
            <person name="Grigoriev I.V."/>
            <person name="Henry S.A."/>
            <person name="Pawlowska T.E."/>
        </authorList>
    </citation>
    <scope>NUCLEOTIDE SEQUENCE [LARGE SCALE GENOMIC DNA]</scope>
    <source>
        <strain evidence="1 2">ATCC 11559</strain>
    </source>
</reference>
<dbReference type="EMBL" id="KV921263">
    <property type="protein sequence ID" value="ORE22808.1"/>
    <property type="molecule type" value="Genomic_DNA"/>
</dbReference>
<gene>
    <name evidence="1" type="ORF">BCV71DRAFT_231072</name>
</gene>